<reference evidence="1" key="1">
    <citation type="submission" date="2025-08" db="UniProtKB">
        <authorList>
            <consortium name="Ensembl"/>
        </authorList>
    </citation>
    <scope>IDENTIFICATION</scope>
</reference>
<accession>A0A8D2MP37</accession>
<dbReference type="Proteomes" id="UP000694413">
    <property type="component" value="Unassembled WGS sequence"/>
</dbReference>
<dbReference type="AlphaFoldDB" id="A0A8D2MP37"/>
<evidence type="ECO:0000313" key="2">
    <source>
        <dbReference type="Proteomes" id="UP000694413"/>
    </source>
</evidence>
<name>A0A8D2MP37_ZONAL</name>
<reference evidence="1" key="2">
    <citation type="submission" date="2025-09" db="UniProtKB">
        <authorList>
            <consortium name="Ensembl"/>
        </authorList>
    </citation>
    <scope>IDENTIFICATION</scope>
</reference>
<keyword evidence="2" id="KW-1185">Reference proteome</keyword>
<dbReference type="Ensembl" id="ENSZALT00000014070.1">
    <property type="protein sequence ID" value="ENSZALP00000010152.1"/>
    <property type="gene ID" value="ENSZALG00000008624.1"/>
</dbReference>
<organism evidence="1 2">
    <name type="scientific">Zonotrichia albicollis</name>
    <name type="common">White-throated sparrow</name>
    <name type="synonym">Fringilla albicollis</name>
    <dbReference type="NCBI Taxonomy" id="44394"/>
    <lineage>
        <taxon>Eukaryota</taxon>
        <taxon>Metazoa</taxon>
        <taxon>Chordata</taxon>
        <taxon>Craniata</taxon>
        <taxon>Vertebrata</taxon>
        <taxon>Euteleostomi</taxon>
        <taxon>Archelosauria</taxon>
        <taxon>Archosauria</taxon>
        <taxon>Dinosauria</taxon>
        <taxon>Saurischia</taxon>
        <taxon>Theropoda</taxon>
        <taxon>Coelurosauria</taxon>
        <taxon>Aves</taxon>
        <taxon>Neognathae</taxon>
        <taxon>Neoaves</taxon>
        <taxon>Telluraves</taxon>
        <taxon>Australaves</taxon>
        <taxon>Passeriformes</taxon>
        <taxon>Passerellidae</taxon>
        <taxon>Zonotrichia</taxon>
    </lineage>
</organism>
<evidence type="ECO:0000313" key="1">
    <source>
        <dbReference type="Ensembl" id="ENSZALP00000010152.1"/>
    </source>
</evidence>
<protein>
    <submittedName>
        <fullName evidence="1">Uncharacterized protein</fullName>
    </submittedName>
</protein>
<sequence length="120" mass="14039">MRDVRISAHFCPFLSRGVISCFVIRLMNHSWRVESRLVIHRLSRDGSSRAGNVIEMRISGIPRKDGLENWSKKSFSQHLQDIHDFGAFCYGLFLHQVIKLCLIIPFSPELLHGYRRDRMK</sequence>
<proteinExistence type="predicted"/>